<sequence length="202" mass="22378">MGTPVSSKNRSASQMGRRRDVADEDIEDNEDENNNENNNNNDHDHDSGSGNEYDSDNDNNAEAHSHDAQDHQQGEEGSRQQAIKARSASSSSTANRGLKHTKTGKIQHKWRKAGVNRRQTAYNRYLQQQSKVLKDCRPDLSPQERMKIIAEAWATSEKNPHKSRRQSPYLLAAIARANEANAAASAAAASTPENSPSWAQSE</sequence>
<evidence type="ECO:0000313" key="3">
    <source>
        <dbReference type="Proteomes" id="UP000807716"/>
    </source>
</evidence>
<feature type="compositionally biased region" description="Acidic residues" evidence="1">
    <location>
        <begin position="22"/>
        <end position="34"/>
    </location>
</feature>
<dbReference type="OrthoDB" id="2444602at2759"/>
<dbReference type="AlphaFoldDB" id="A0A9P6QIJ8"/>
<organism evidence="2 3">
    <name type="scientific">Actinomortierella ambigua</name>
    <dbReference type="NCBI Taxonomy" id="1343610"/>
    <lineage>
        <taxon>Eukaryota</taxon>
        <taxon>Fungi</taxon>
        <taxon>Fungi incertae sedis</taxon>
        <taxon>Mucoromycota</taxon>
        <taxon>Mortierellomycotina</taxon>
        <taxon>Mortierellomycetes</taxon>
        <taxon>Mortierellales</taxon>
        <taxon>Mortierellaceae</taxon>
        <taxon>Actinomortierella</taxon>
    </lineage>
</organism>
<feature type="compositionally biased region" description="Polar residues" evidence="1">
    <location>
        <begin position="191"/>
        <end position="202"/>
    </location>
</feature>
<dbReference type="Gene3D" id="1.10.30.10">
    <property type="entry name" value="High mobility group box domain"/>
    <property type="match status" value="1"/>
</dbReference>
<dbReference type="InterPro" id="IPR036910">
    <property type="entry name" value="HMG_box_dom_sf"/>
</dbReference>
<protein>
    <submittedName>
        <fullName evidence="2">Uncharacterized protein</fullName>
    </submittedName>
</protein>
<dbReference type="Proteomes" id="UP000807716">
    <property type="component" value="Unassembled WGS sequence"/>
</dbReference>
<name>A0A9P6QIJ8_9FUNG</name>
<evidence type="ECO:0000313" key="2">
    <source>
        <dbReference type="EMBL" id="KAG0266983.1"/>
    </source>
</evidence>
<feature type="compositionally biased region" description="Basic and acidic residues" evidence="1">
    <location>
        <begin position="61"/>
        <end position="78"/>
    </location>
</feature>
<comment type="caution">
    <text evidence="2">The sequence shown here is derived from an EMBL/GenBank/DDBJ whole genome shotgun (WGS) entry which is preliminary data.</text>
</comment>
<feature type="compositionally biased region" description="Low complexity" evidence="1">
    <location>
        <begin position="180"/>
        <end position="190"/>
    </location>
</feature>
<gene>
    <name evidence="2" type="ORF">DFQ27_009260</name>
</gene>
<proteinExistence type="predicted"/>
<keyword evidence="3" id="KW-1185">Reference proteome</keyword>
<dbReference type="CDD" id="cd00084">
    <property type="entry name" value="HMG-box_SF"/>
    <property type="match status" value="1"/>
</dbReference>
<feature type="compositionally biased region" description="Basic residues" evidence="1">
    <location>
        <begin position="97"/>
        <end position="115"/>
    </location>
</feature>
<dbReference type="SUPFAM" id="SSF47095">
    <property type="entry name" value="HMG-box"/>
    <property type="match status" value="1"/>
</dbReference>
<feature type="compositionally biased region" description="Polar residues" evidence="1">
    <location>
        <begin position="1"/>
        <end position="14"/>
    </location>
</feature>
<accession>A0A9P6QIJ8</accession>
<feature type="region of interest" description="Disordered" evidence="1">
    <location>
        <begin position="180"/>
        <end position="202"/>
    </location>
</feature>
<dbReference type="EMBL" id="JAAAJB010000083">
    <property type="protein sequence ID" value="KAG0266983.1"/>
    <property type="molecule type" value="Genomic_DNA"/>
</dbReference>
<evidence type="ECO:0000256" key="1">
    <source>
        <dbReference type="SAM" id="MobiDB-lite"/>
    </source>
</evidence>
<feature type="region of interest" description="Disordered" evidence="1">
    <location>
        <begin position="1"/>
        <end position="116"/>
    </location>
</feature>
<reference evidence="2" key="1">
    <citation type="journal article" date="2020" name="Fungal Divers.">
        <title>Resolving the Mortierellaceae phylogeny through synthesis of multi-gene phylogenetics and phylogenomics.</title>
        <authorList>
            <person name="Vandepol N."/>
            <person name="Liber J."/>
            <person name="Desiro A."/>
            <person name="Na H."/>
            <person name="Kennedy M."/>
            <person name="Barry K."/>
            <person name="Grigoriev I.V."/>
            <person name="Miller A.N."/>
            <person name="O'Donnell K."/>
            <person name="Stajich J.E."/>
            <person name="Bonito G."/>
        </authorList>
    </citation>
    <scope>NUCLEOTIDE SEQUENCE</scope>
    <source>
        <strain evidence="2">BC1065</strain>
    </source>
</reference>
<feature type="compositionally biased region" description="Low complexity" evidence="1">
    <location>
        <begin position="79"/>
        <end position="94"/>
    </location>
</feature>